<evidence type="ECO:0000313" key="3">
    <source>
        <dbReference type="EMBL" id="KAG2103461.1"/>
    </source>
</evidence>
<reference evidence="3" key="1">
    <citation type="journal article" date="2020" name="New Phytol.">
        <title>Comparative genomics reveals dynamic genome evolution in host specialist ectomycorrhizal fungi.</title>
        <authorList>
            <person name="Lofgren L.A."/>
            <person name="Nguyen N.H."/>
            <person name="Vilgalys R."/>
            <person name="Ruytinx J."/>
            <person name="Liao H.L."/>
            <person name="Branco S."/>
            <person name="Kuo A."/>
            <person name="LaButti K."/>
            <person name="Lipzen A."/>
            <person name="Andreopoulos W."/>
            <person name="Pangilinan J."/>
            <person name="Riley R."/>
            <person name="Hundley H."/>
            <person name="Na H."/>
            <person name="Barry K."/>
            <person name="Grigoriev I.V."/>
            <person name="Stajich J.E."/>
            <person name="Kennedy P.G."/>
        </authorList>
    </citation>
    <scope>NUCLEOTIDE SEQUENCE</scope>
    <source>
        <strain evidence="3">FC423</strain>
    </source>
</reference>
<dbReference type="GeneID" id="64704062"/>
<proteinExistence type="predicted"/>
<dbReference type="EMBL" id="JABBWM010000044">
    <property type="protein sequence ID" value="KAG2103461.1"/>
    <property type="molecule type" value="Genomic_DNA"/>
</dbReference>
<dbReference type="RefSeq" id="XP_041290555.1">
    <property type="nucleotide sequence ID" value="XM_041441803.1"/>
</dbReference>
<keyword evidence="4" id="KW-1185">Reference proteome</keyword>
<comment type="caution">
    <text evidence="3">The sequence shown here is derived from an EMBL/GenBank/DDBJ whole genome shotgun (WGS) entry which is preliminary data.</text>
</comment>
<dbReference type="OrthoDB" id="5569250at2759"/>
<protein>
    <recommendedName>
        <fullName evidence="2">Fungal-type protein kinase domain-containing protein</fullName>
    </recommendedName>
</protein>
<sequence length="213" mass="23573">MHDGIGYFIDLDHAAVLAVNTTSTYSPGTGTMPYISIWILQSMMKMIDPNVDNNDPSKDVALANAVERLIEHRPSDDLESLFYIFFEFVAKYGGAHGELAPSWTRDSLPWGLWVPAISQKPLVQHWQALVCLTNKPDEKERVETTHDKVLEVLTAFIDTYVEVAPINPSASSNPIPEVGSGGDNPRVGRPPIPEAGPSRLPLRRSTRNLHKSC</sequence>
<feature type="domain" description="Fungal-type protein kinase" evidence="2">
    <location>
        <begin position="6"/>
        <end position="86"/>
    </location>
</feature>
<name>A0A9P7F228_9AGAM</name>
<dbReference type="AlphaFoldDB" id="A0A9P7F228"/>
<accession>A0A9P7F228</accession>
<evidence type="ECO:0000256" key="1">
    <source>
        <dbReference type="SAM" id="MobiDB-lite"/>
    </source>
</evidence>
<feature type="compositionally biased region" description="Basic residues" evidence="1">
    <location>
        <begin position="201"/>
        <end position="213"/>
    </location>
</feature>
<evidence type="ECO:0000259" key="2">
    <source>
        <dbReference type="Pfam" id="PF17667"/>
    </source>
</evidence>
<dbReference type="Pfam" id="PF17667">
    <property type="entry name" value="Pkinase_fungal"/>
    <property type="match status" value="1"/>
</dbReference>
<evidence type="ECO:0000313" key="4">
    <source>
        <dbReference type="Proteomes" id="UP000823399"/>
    </source>
</evidence>
<organism evidence="3 4">
    <name type="scientific">Suillus discolor</name>
    <dbReference type="NCBI Taxonomy" id="1912936"/>
    <lineage>
        <taxon>Eukaryota</taxon>
        <taxon>Fungi</taxon>
        <taxon>Dikarya</taxon>
        <taxon>Basidiomycota</taxon>
        <taxon>Agaricomycotina</taxon>
        <taxon>Agaricomycetes</taxon>
        <taxon>Agaricomycetidae</taxon>
        <taxon>Boletales</taxon>
        <taxon>Suillineae</taxon>
        <taxon>Suillaceae</taxon>
        <taxon>Suillus</taxon>
    </lineage>
</organism>
<dbReference type="InterPro" id="IPR040976">
    <property type="entry name" value="Pkinase_fungal"/>
</dbReference>
<dbReference type="Proteomes" id="UP000823399">
    <property type="component" value="Unassembled WGS sequence"/>
</dbReference>
<gene>
    <name evidence="3" type="ORF">F5147DRAFT_776004</name>
</gene>
<feature type="region of interest" description="Disordered" evidence="1">
    <location>
        <begin position="171"/>
        <end position="213"/>
    </location>
</feature>